<name>A0A803YGY7_MELGA</name>
<evidence type="ECO:0000313" key="2">
    <source>
        <dbReference type="Ensembl" id="ENSMGAP00000031034.1"/>
    </source>
</evidence>
<feature type="compositionally biased region" description="Pro residues" evidence="1">
    <location>
        <begin position="38"/>
        <end position="47"/>
    </location>
</feature>
<organism evidence="2 3">
    <name type="scientific">Meleagris gallopavo</name>
    <name type="common">Wild turkey</name>
    <dbReference type="NCBI Taxonomy" id="9103"/>
    <lineage>
        <taxon>Eukaryota</taxon>
        <taxon>Metazoa</taxon>
        <taxon>Chordata</taxon>
        <taxon>Craniata</taxon>
        <taxon>Vertebrata</taxon>
        <taxon>Euteleostomi</taxon>
        <taxon>Archelosauria</taxon>
        <taxon>Archosauria</taxon>
        <taxon>Dinosauria</taxon>
        <taxon>Saurischia</taxon>
        <taxon>Theropoda</taxon>
        <taxon>Coelurosauria</taxon>
        <taxon>Aves</taxon>
        <taxon>Neognathae</taxon>
        <taxon>Galloanserae</taxon>
        <taxon>Galliformes</taxon>
        <taxon>Phasianidae</taxon>
        <taxon>Meleagridinae</taxon>
        <taxon>Meleagris</taxon>
    </lineage>
</organism>
<evidence type="ECO:0000313" key="3">
    <source>
        <dbReference type="Proteomes" id="UP000001645"/>
    </source>
</evidence>
<evidence type="ECO:0000256" key="1">
    <source>
        <dbReference type="SAM" id="MobiDB-lite"/>
    </source>
</evidence>
<feature type="region of interest" description="Disordered" evidence="1">
    <location>
        <begin position="1"/>
        <end position="50"/>
    </location>
</feature>
<proteinExistence type="predicted"/>
<reference evidence="2 3" key="1">
    <citation type="journal article" date="2010" name="PLoS Biol.">
        <title>Multi-platform next-generation sequencing of the domestic turkey (Meleagris gallopavo): genome assembly and analysis.</title>
        <authorList>
            <person name="Dalloul R.A."/>
            <person name="Long J.A."/>
            <person name="Zimin A.V."/>
            <person name="Aslam L."/>
            <person name="Beal K."/>
            <person name="Blomberg L.A."/>
            <person name="Bouffard P."/>
            <person name="Burt D.W."/>
            <person name="Crasta O."/>
            <person name="Crooijmans R.P."/>
            <person name="Cooper K."/>
            <person name="Coulombe R.A."/>
            <person name="De S."/>
            <person name="Delany M.E."/>
            <person name="Dodgson J.B."/>
            <person name="Dong J.J."/>
            <person name="Evans C."/>
            <person name="Frederickson K.M."/>
            <person name="Flicek P."/>
            <person name="Florea L."/>
            <person name="Folkerts O."/>
            <person name="Groenen M.A."/>
            <person name="Harkins T.T."/>
            <person name="Herrero J."/>
            <person name="Hoffmann S."/>
            <person name="Megens H.J."/>
            <person name="Jiang A."/>
            <person name="de Jong P."/>
            <person name="Kaiser P."/>
            <person name="Kim H."/>
            <person name="Kim K.W."/>
            <person name="Kim S."/>
            <person name="Langenberger D."/>
            <person name="Lee M.K."/>
            <person name="Lee T."/>
            <person name="Mane S."/>
            <person name="Marcais G."/>
            <person name="Marz M."/>
            <person name="McElroy A.P."/>
            <person name="Modise T."/>
            <person name="Nefedov M."/>
            <person name="Notredame C."/>
            <person name="Paton I.R."/>
            <person name="Payne W.S."/>
            <person name="Pertea G."/>
            <person name="Prickett D."/>
            <person name="Puiu D."/>
            <person name="Qioa D."/>
            <person name="Raineri E."/>
            <person name="Ruffier M."/>
            <person name="Salzberg S.L."/>
            <person name="Schatz M.C."/>
            <person name="Scheuring C."/>
            <person name="Schmidt C.J."/>
            <person name="Schroeder S."/>
            <person name="Searle S.M."/>
            <person name="Smith E.J."/>
            <person name="Smith J."/>
            <person name="Sonstegard T.S."/>
            <person name="Stadler P.F."/>
            <person name="Tafer H."/>
            <person name="Tu Z.J."/>
            <person name="Van Tassell C.P."/>
            <person name="Vilella A.J."/>
            <person name="Williams K.P."/>
            <person name="Yorke J.A."/>
            <person name="Zhang L."/>
            <person name="Zhang H.B."/>
            <person name="Zhang X."/>
            <person name="Zhang Y."/>
            <person name="Reed K.M."/>
        </authorList>
    </citation>
    <scope>NUCLEOTIDE SEQUENCE [LARGE SCALE GENOMIC DNA]</scope>
</reference>
<reference evidence="2" key="2">
    <citation type="submission" date="2025-08" db="UniProtKB">
        <authorList>
            <consortium name="Ensembl"/>
        </authorList>
    </citation>
    <scope>IDENTIFICATION</scope>
</reference>
<dbReference type="AlphaFoldDB" id="A0A803YGY7"/>
<dbReference type="InParanoid" id="A0A803YGY7"/>
<accession>A0A803YGY7</accession>
<reference evidence="2" key="3">
    <citation type="submission" date="2025-09" db="UniProtKB">
        <authorList>
            <consortium name="Ensembl"/>
        </authorList>
    </citation>
    <scope>IDENTIFICATION</scope>
</reference>
<dbReference type="Ensembl" id="ENSMGAT00000023086.1">
    <property type="protein sequence ID" value="ENSMGAP00000031034.1"/>
    <property type="gene ID" value="ENSMGAG00000020647.1"/>
</dbReference>
<protein>
    <submittedName>
        <fullName evidence="2">Uncharacterized protein</fullName>
    </submittedName>
</protein>
<dbReference type="Proteomes" id="UP000001645">
    <property type="component" value="Chromosome 1"/>
</dbReference>
<sequence length="93" mass="9450">MEDPSRLMAPHGAGVALQGGLPPGGPAAPTSTSGDPSSVPPPAPPPHDTGDVLQQIMAITDQSLDEAQARSPPPWPILCFANLSVSRTVFGCL</sequence>
<keyword evidence="3" id="KW-1185">Reference proteome</keyword>